<accession>A0A940IEV9</accession>
<dbReference type="Gene3D" id="3.30.70.100">
    <property type="match status" value="1"/>
</dbReference>
<comment type="caution">
    <text evidence="2">The sequence shown here is derived from an EMBL/GenBank/DDBJ whole genome shotgun (WGS) entry which is preliminary data.</text>
</comment>
<keyword evidence="2" id="KW-0560">Oxidoreductase</keyword>
<dbReference type="Proteomes" id="UP000712007">
    <property type="component" value="Unassembled WGS sequence"/>
</dbReference>
<keyword evidence="2" id="KW-0503">Monooxygenase</keyword>
<sequence>MIIIVARAEVLPGQTDAYIRLAKELETLSRREDGCIAYTLHRSTDNPSVFVVIEQWRDRQAIDAHNASEHFRRIVPQLGAMRRSGTVEHLTVVE</sequence>
<dbReference type="InterPro" id="IPR050744">
    <property type="entry name" value="AI-2_Isomerase_LsrG"/>
</dbReference>
<name>A0A940IEV9_9BACT</name>
<dbReference type="GO" id="GO:0004497">
    <property type="term" value="F:monooxygenase activity"/>
    <property type="evidence" value="ECO:0007669"/>
    <property type="project" value="UniProtKB-KW"/>
</dbReference>
<reference evidence="2" key="2">
    <citation type="journal article" date="2021" name="PeerJ">
        <title>Extensive microbial diversity within the chicken gut microbiome revealed by metagenomics and culture.</title>
        <authorList>
            <person name="Gilroy R."/>
            <person name="Ravi A."/>
            <person name="Getino M."/>
            <person name="Pursley I."/>
            <person name="Horton D.L."/>
            <person name="Alikhan N.F."/>
            <person name="Baker D."/>
            <person name="Gharbi K."/>
            <person name="Hall N."/>
            <person name="Watson M."/>
            <person name="Adriaenssens E.M."/>
            <person name="Foster-Nyarko E."/>
            <person name="Jarju S."/>
            <person name="Secka A."/>
            <person name="Antonio M."/>
            <person name="Oren A."/>
            <person name="Chaudhuri R.R."/>
            <person name="La Ragione R."/>
            <person name="Hildebrand F."/>
            <person name="Pallen M.J."/>
        </authorList>
    </citation>
    <scope>NUCLEOTIDE SEQUENCE</scope>
    <source>
        <strain evidence="2">3924</strain>
    </source>
</reference>
<gene>
    <name evidence="2" type="ORF">IAC51_08640</name>
</gene>
<protein>
    <submittedName>
        <fullName evidence="2">Antibiotic biosynthesis monooxygenase</fullName>
    </submittedName>
</protein>
<dbReference type="InterPro" id="IPR007138">
    <property type="entry name" value="ABM_dom"/>
</dbReference>
<dbReference type="InterPro" id="IPR011008">
    <property type="entry name" value="Dimeric_a/b-barrel"/>
</dbReference>
<evidence type="ECO:0000313" key="3">
    <source>
        <dbReference type="Proteomes" id="UP000712007"/>
    </source>
</evidence>
<dbReference type="EMBL" id="JADIMV010000146">
    <property type="protein sequence ID" value="MBO8440698.1"/>
    <property type="molecule type" value="Genomic_DNA"/>
</dbReference>
<evidence type="ECO:0000259" key="1">
    <source>
        <dbReference type="PROSITE" id="PS51725"/>
    </source>
</evidence>
<proteinExistence type="predicted"/>
<dbReference type="Pfam" id="PF03992">
    <property type="entry name" value="ABM"/>
    <property type="match status" value="1"/>
</dbReference>
<dbReference type="AlphaFoldDB" id="A0A940IEV9"/>
<organism evidence="2 3">
    <name type="scientific">Candidatus Aphodosoma intestinipullorum</name>
    <dbReference type="NCBI Taxonomy" id="2840674"/>
    <lineage>
        <taxon>Bacteria</taxon>
        <taxon>Pseudomonadati</taxon>
        <taxon>Bacteroidota</taxon>
        <taxon>Bacteroidia</taxon>
        <taxon>Bacteroidales</taxon>
        <taxon>Candidatus Aphodosoma</taxon>
    </lineage>
</organism>
<feature type="domain" description="ABM" evidence="1">
    <location>
        <begin position="2"/>
        <end position="93"/>
    </location>
</feature>
<reference evidence="2" key="1">
    <citation type="submission" date="2020-10" db="EMBL/GenBank/DDBJ databases">
        <authorList>
            <person name="Gilroy R."/>
        </authorList>
    </citation>
    <scope>NUCLEOTIDE SEQUENCE</scope>
    <source>
        <strain evidence="2">3924</strain>
    </source>
</reference>
<evidence type="ECO:0000313" key="2">
    <source>
        <dbReference type="EMBL" id="MBO8440698.1"/>
    </source>
</evidence>
<dbReference type="PROSITE" id="PS51725">
    <property type="entry name" value="ABM"/>
    <property type="match status" value="1"/>
</dbReference>
<dbReference type="SUPFAM" id="SSF54909">
    <property type="entry name" value="Dimeric alpha+beta barrel"/>
    <property type="match status" value="1"/>
</dbReference>
<dbReference type="PANTHER" id="PTHR33336:SF3">
    <property type="entry name" value="ABM DOMAIN-CONTAINING PROTEIN"/>
    <property type="match status" value="1"/>
</dbReference>
<dbReference type="PANTHER" id="PTHR33336">
    <property type="entry name" value="QUINOL MONOOXYGENASE YGIN-RELATED"/>
    <property type="match status" value="1"/>
</dbReference>